<protein>
    <submittedName>
        <fullName evidence="3">Anti-sigma regulatory factor (Ser/Thr protein kinase)</fullName>
    </submittedName>
</protein>
<organism evidence="3 4">
    <name type="scientific">Actinacidiphila alni</name>
    <dbReference type="NCBI Taxonomy" id="380248"/>
    <lineage>
        <taxon>Bacteria</taxon>
        <taxon>Bacillati</taxon>
        <taxon>Actinomycetota</taxon>
        <taxon>Actinomycetes</taxon>
        <taxon>Kitasatosporales</taxon>
        <taxon>Streptomycetaceae</taxon>
        <taxon>Actinacidiphila</taxon>
    </lineage>
</organism>
<evidence type="ECO:0000259" key="2">
    <source>
        <dbReference type="Pfam" id="PF13581"/>
    </source>
</evidence>
<dbReference type="InterPro" id="IPR036890">
    <property type="entry name" value="HATPase_C_sf"/>
</dbReference>
<dbReference type="SUPFAM" id="SSF55874">
    <property type="entry name" value="ATPase domain of HSP90 chaperone/DNA topoisomerase II/histidine kinase"/>
    <property type="match status" value="1"/>
</dbReference>
<evidence type="ECO:0000313" key="3">
    <source>
        <dbReference type="EMBL" id="SFE90461.1"/>
    </source>
</evidence>
<dbReference type="CDD" id="cd16936">
    <property type="entry name" value="HATPase_RsbW-like"/>
    <property type="match status" value="1"/>
</dbReference>
<keyword evidence="4" id="KW-1185">Reference proteome</keyword>
<dbReference type="Proteomes" id="UP000199323">
    <property type="component" value="Unassembled WGS sequence"/>
</dbReference>
<dbReference type="GO" id="GO:0004674">
    <property type="term" value="F:protein serine/threonine kinase activity"/>
    <property type="evidence" value="ECO:0007669"/>
    <property type="project" value="UniProtKB-KW"/>
</dbReference>
<feature type="domain" description="Histidine kinase/HSP90-like ATPase" evidence="2">
    <location>
        <begin position="23"/>
        <end position="147"/>
    </location>
</feature>
<dbReference type="Gene3D" id="3.30.565.10">
    <property type="entry name" value="Histidine kinase-like ATPase, C-terminal domain"/>
    <property type="match status" value="1"/>
</dbReference>
<dbReference type="Pfam" id="PF13581">
    <property type="entry name" value="HATPase_c_2"/>
    <property type="match status" value="1"/>
</dbReference>
<dbReference type="STRING" id="380248.SAMN05216251_106139"/>
<name>A0A1I2EDB8_9ACTN</name>
<evidence type="ECO:0000313" key="4">
    <source>
        <dbReference type="Proteomes" id="UP000199323"/>
    </source>
</evidence>
<dbReference type="RefSeq" id="WP_093713526.1">
    <property type="nucleotide sequence ID" value="NZ_FONG01000006.1"/>
</dbReference>
<keyword evidence="3" id="KW-0418">Kinase</keyword>
<dbReference type="PANTHER" id="PTHR35526:SF3">
    <property type="entry name" value="ANTI-SIGMA-F FACTOR RSBW"/>
    <property type="match status" value="1"/>
</dbReference>
<dbReference type="OrthoDB" id="4170987at2"/>
<dbReference type="InterPro" id="IPR050267">
    <property type="entry name" value="Anti-sigma-factor_SerPK"/>
</dbReference>
<dbReference type="AlphaFoldDB" id="A0A1I2EDB8"/>
<keyword evidence="1" id="KW-0723">Serine/threonine-protein kinase</keyword>
<accession>A0A1I2EDB8</accession>
<dbReference type="EMBL" id="FONG01000006">
    <property type="protein sequence ID" value="SFE90461.1"/>
    <property type="molecule type" value="Genomic_DNA"/>
</dbReference>
<keyword evidence="3" id="KW-0808">Transferase</keyword>
<reference evidence="3 4" key="1">
    <citation type="submission" date="2016-10" db="EMBL/GenBank/DDBJ databases">
        <authorList>
            <person name="de Groot N.N."/>
        </authorList>
    </citation>
    <scope>NUCLEOTIDE SEQUENCE [LARGE SCALE GENOMIC DNA]</scope>
    <source>
        <strain evidence="3 4">CGMCC 4.3510</strain>
    </source>
</reference>
<sequence length="149" mass="15947">MTSASRTAGEFPDRPTVWRIDLPHSPAAVPLARAMIRTVLVELGQDTGPDTDTAELLTAEVVANAVEHTPHGPIELFVELLPSGFQVEVHDQGLDFPVGLNLLIPAQPDPPETGDLDEHGRGLILIRALSADSGCRLTGSGKAVWFTLR</sequence>
<proteinExistence type="predicted"/>
<dbReference type="PANTHER" id="PTHR35526">
    <property type="entry name" value="ANTI-SIGMA-F FACTOR RSBW-RELATED"/>
    <property type="match status" value="1"/>
</dbReference>
<dbReference type="InterPro" id="IPR003594">
    <property type="entry name" value="HATPase_dom"/>
</dbReference>
<gene>
    <name evidence="3" type="ORF">SAMN05216251_106139</name>
</gene>
<evidence type="ECO:0000256" key="1">
    <source>
        <dbReference type="ARBA" id="ARBA00022527"/>
    </source>
</evidence>